<feature type="region of interest" description="Disordered" evidence="12">
    <location>
        <begin position="454"/>
        <end position="477"/>
    </location>
</feature>
<feature type="transmembrane region" description="Helical" evidence="13">
    <location>
        <begin position="1288"/>
        <end position="1313"/>
    </location>
</feature>
<feature type="transmembrane region" description="Helical" evidence="13">
    <location>
        <begin position="1653"/>
        <end position="1673"/>
    </location>
</feature>
<dbReference type="PANTHER" id="PTHR45727">
    <property type="entry name" value="NPC INTRACELLULAR CHOLESTEROL TRANSPORTER 1"/>
    <property type="match status" value="1"/>
</dbReference>
<dbReference type="Pfam" id="PF22314">
    <property type="entry name" value="NPC1_MLD"/>
    <property type="match status" value="1"/>
</dbReference>
<dbReference type="SUPFAM" id="SSF82866">
    <property type="entry name" value="Multidrug efflux transporter AcrB transmembrane domain"/>
    <property type="match status" value="2"/>
</dbReference>
<evidence type="ECO:0000256" key="1">
    <source>
        <dbReference type="ARBA" id="ARBA00004127"/>
    </source>
</evidence>
<dbReference type="PROSITE" id="PS50156">
    <property type="entry name" value="SSD"/>
    <property type="match status" value="1"/>
</dbReference>
<feature type="transmembrane region" description="Helical" evidence="13">
    <location>
        <begin position="1725"/>
        <end position="1754"/>
    </location>
</feature>
<dbReference type="Pfam" id="PF03176">
    <property type="entry name" value="MMPL"/>
    <property type="match status" value="1"/>
</dbReference>
<protein>
    <recommendedName>
        <fullName evidence="14">SSD domain-containing protein</fullName>
    </recommendedName>
</protein>
<feature type="transmembrane region" description="Helical" evidence="13">
    <location>
        <begin position="1181"/>
        <end position="1205"/>
    </location>
</feature>
<name>A0A9P5HAI9_9HYPO</name>
<dbReference type="GO" id="GO:0004376">
    <property type="term" value="F:GPI mannosyltransferase activity"/>
    <property type="evidence" value="ECO:0007669"/>
    <property type="project" value="InterPro"/>
</dbReference>
<evidence type="ECO:0000313" key="16">
    <source>
        <dbReference type="Proteomes" id="UP000722485"/>
    </source>
</evidence>
<dbReference type="EMBL" id="JAANBB010000164">
    <property type="protein sequence ID" value="KAF7547903.1"/>
    <property type="molecule type" value="Genomic_DNA"/>
</dbReference>
<evidence type="ECO:0000259" key="14">
    <source>
        <dbReference type="PROSITE" id="PS50156"/>
    </source>
</evidence>
<feature type="transmembrane region" description="Helical" evidence="13">
    <location>
        <begin position="1211"/>
        <end position="1233"/>
    </location>
</feature>
<comment type="similarity">
    <text evidence="2">Belongs to the patched family.</text>
</comment>
<feature type="domain" description="SSD" evidence="14">
    <location>
        <begin position="1142"/>
        <end position="1313"/>
    </location>
</feature>
<feature type="transmembrane region" description="Helical" evidence="13">
    <location>
        <begin position="905"/>
        <end position="925"/>
    </location>
</feature>
<evidence type="ECO:0000313" key="15">
    <source>
        <dbReference type="EMBL" id="KAF7547903.1"/>
    </source>
</evidence>
<comment type="caution">
    <text evidence="15">The sequence shown here is derived from an EMBL/GenBank/DDBJ whole genome shotgun (WGS) entry which is preliminary data.</text>
</comment>
<keyword evidence="6 13" id="KW-1133">Transmembrane helix</keyword>
<feature type="transmembrane region" description="Helical" evidence="13">
    <location>
        <begin position="244"/>
        <end position="267"/>
    </location>
</feature>
<evidence type="ECO:0000256" key="11">
    <source>
        <dbReference type="ARBA" id="ARBA00023180"/>
    </source>
</evidence>
<evidence type="ECO:0000256" key="7">
    <source>
        <dbReference type="ARBA" id="ARBA00023055"/>
    </source>
</evidence>
<feature type="transmembrane region" description="Helical" evidence="13">
    <location>
        <begin position="357"/>
        <end position="378"/>
    </location>
</feature>
<evidence type="ECO:0000256" key="13">
    <source>
        <dbReference type="SAM" id="Phobius"/>
    </source>
</evidence>
<evidence type="ECO:0000256" key="4">
    <source>
        <dbReference type="ARBA" id="ARBA00022692"/>
    </source>
</evidence>
<feature type="transmembrane region" description="Helical" evidence="13">
    <location>
        <begin position="115"/>
        <end position="134"/>
    </location>
</feature>
<dbReference type="InterPro" id="IPR004869">
    <property type="entry name" value="MMPL_dom"/>
</dbReference>
<evidence type="ECO:0000256" key="2">
    <source>
        <dbReference type="ARBA" id="ARBA00005585"/>
    </source>
</evidence>
<evidence type="ECO:0000256" key="12">
    <source>
        <dbReference type="SAM" id="MobiDB-lite"/>
    </source>
</evidence>
<organism evidence="15 16">
    <name type="scientific">Cylindrodendrum hubeiense</name>
    <dbReference type="NCBI Taxonomy" id="595255"/>
    <lineage>
        <taxon>Eukaryota</taxon>
        <taxon>Fungi</taxon>
        <taxon>Dikarya</taxon>
        <taxon>Ascomycota</taxon>
        <taxon>Pezizomycotina</taxon>
        <taxon>Sordariomycetes</taxon>
        <taxon>Hypocreomycetidae</taxon>
        <taxon>Hypocreales</taxon>
        <taxon>Nectriaceae</taxon>
        <taxon>Cylindrodendrum</taxon>
    </lineage>
</organism>
<dbReference type="GO" id="GO:0006506">
    <property type="term" value="P:GPI anchor biosynthetic process"/>
    <property type="evidence" value="ECO:0007669"/>
    <property type="project" value="InterPro"/>
</dbReference>
<feature type="transmembrane region" description="Helical" evidence="13">
    <location>
        <begin position="1380"/>
        <end position="1397"/>
    </location>
</feature>
<reference evidence="15" key="1">
    <citation type="submission" date="2020-03" db="EMBL/GenBank/DDBJ databases">
        <title>Draft Genome Sequence of Cylindrodendrum hubeiense.</title>
        <authorList>
            <person name="Buettner E."/>
            <person name="Kellner H."/>
        </authorList>
    </citation>
    <scope>NUCLEOTIDE SEQUENCE</scope>
    <source>
        <strain evidence="15">IHI 201604</strain>
    </source>
</reference>
<dbReference type="GO" id="GO:0012505">
    <property type="term" value="C:endomembrane system"/>
    <property type="evidence" value="ECO:0007669"/>
    <property type="project" value="UniProtKB-SubCell"/>
</dbReference>
<dbReference type="GO" id="GO:0032934">
    <property type="term" value="F:sterol binding"/>
    <property type="evidence" value="ECO:0007669"/>
    <property type="project" value="TreeGrafter"/>
</dbReference>
<evidence type="ECO:0000256" key="10">
    <source>
        <dbReference type="ARBA" id="ARBA00023157"/>
    </source>
</evidence>
<dbReference type="GO" id="GO:0015918">
    <property type="term" value="P:sterol transport"/>
    <property type="evidence" value="ECO:0007669"/>
    <property type="project" value="TreeGrafter"/>
</dbReference>
<evidence type="ECO:0000256" key="5">
    <source>
        <dbReference type="ARBA" id="ARBA00022729"/>
    </source>
</evidence>
<keyword evidence="3" id="KW-0813">Transport</keyword>
<feature type="transmembrane region" description="Helical" evidence="13">
    <location>
        <begin position="1145"/>
        <end position="1169"/>
    </location>
</feature>
<evidence type="ECO:0000256" key="3">
    <source>
        <dbReference type="ARBA" id="ARBA00022448"/>
    </source>
</evidence>
<dbReference type="Proteomes" id="UP000722485">
    <property type="component" value="Unassembled WGS sequence"/>
</dbReference>
<keyword evidence="5" id="KW-0732">Signal</keyword>
<feature type="transmembrane region" description="Helical" evidence="13">
    <location>
        <begin position="1679"/>
        <end position="1704"/>
    </location>
</feature>
<dbReference type="GO" id="GO:0016020">
    <property type="term" value="C:membrane"/>
    <property type="evidence" value="ECO:0007669"/>
    <property type="project" value="InterPro"/>
</dbReference>
<comment type="subcellular location">
    <subcellularLocation>
        <location evidence="1">Endomembrane system</location>
        <topology evidence="1">Multi-pass membrane protein</topology>
    </subcellularLocation>
</comment>
<keyword evidence="8" id="KW-0443">Lipid metabolism</keyword>
<feature type="transmembrane region" description="Helical" evidence="13">
    <location>
        <begin position="1620"/>
        <end position="1646"/>
    </location>
</feature>
<keyword evidence="11" id="KW-0325">Glycoprotein</keyword>
<dbReference type="InterPro" id="IPR000731">
    <property type="entry name" value="SSD"/>
</dbReference>
<dbReference type="Pfam" id="PF04188">
    <property type="entry name" value="Mannosyl_trans2"/>
    <property type="match status" value="1"/>
</dbReference>
<dbReference type="PANTHER" id="PTHR45727:SF2">
    <property type="entry name" value="NPC INTRACELLULAR CHOLESTEROL TRANSPORTER 1"/>
    <property type="match status" value="1"/>
</dbReference>
<keyword evidence="4 13" id="KW-0812">Transmembrane</keyword>
<dbReference type="FunFam" id="1.20.1640.10:FF:000029">
    <property type="entry name" value="Putative Patched sphingolipid transporter"/>
    <property type="match status" value="1"/>
</dbReference>
<keyword evidence="7" id="KW-0445">Lipid transport</keyword>
<dbReference type="InterPro" id="IPR007315">
    <property type="entry name" value="PIG-V/Gpi18"/>
</dbReference>
<dbReference type="Pfam" id="PF16414">
    <property type="entry name" value="NPC1_N"/>
    <property type="match status" value="1"/>
</dbReference>
<evidence type="ECO:0000256" key="9">
    <source>
        <dbReference type="ARBA" id="ARBA00023136"/>
    </source>
</evidence>
<dbReference type="OrthoDB" id="6510177at2759"/>
<feature type="transmembrane region" description="Helical" evidence="13">
    <location>
        <begin position="146"/>
        <end position="164"/>
    </location>
</feature>
<gene>
    <name evidence="15" type="ORF">G7Z17_g7407</name>
</gene>
<sequence>MSLLNYESRPFLSLTAAFAAWKTFLVAIALGSAAASDYDTSTSVFFEVLYGNSTQVPAIATRLTRWDALYFMSSARRGYVFEQEWAFAAGLPTVVRGIGGVLRAMGLDLTGVWEPLAAIAIAHISHLIAVLALYQLTIVISSNRRLAFVASVIHILSPAGLFLSAPYAESPFSCLSFVGNLLFALSVKSSPDSLRRNAAVVGAGIVFGLSTTFRSNGVFSGLLFAVESIKCLSAFFNAPSFSKVLRLVAPIIGGLLVAAGIVVPQAIAWMRYCGGSSPEASLRPWCSRLIPSIYTFVQEEYWNVGFLRYWTPNQIPMFLLAGPMLAVLLKSGSDIIRDPSRGLILMGPGADKRYRDFVYTLASTQTILAVLAITNYHVQIISRLSSAYPVWYWWVASCMMDKERQGLGYTITVFIVMYRVGTVEWILLGARPIPRATWSESSLLSIHCIASHPPPATSHQASAHPPPTTAHPPSDSTRHRIVIVTSSSSSVARSVAPRATSLSTPASIFTVRLTLPNPETRTHTRSRSTVDAAERPRPSHLELRNLEMHHRIAPFGAGALLLAGAGLTSADLTSTELFTPKHEPGRCAFRGHCGKQSFFGKELPCVDNDLAEDPDEQLRKELVDLCGQKWKTGPVCCTLGQVQSLKSELGTPNTLIGSCPACKDNFFNMFCTFTCSPDQSLFINVTDSATKGDKHLVTELDQLISEEYGSGLYDSCKEVKFGGANSRAMDLIGGGAKNYTEMLKFLGDKKPLVGSPFQINYPTKYTEPQMHPIEMTPKKCNDEDPDYRCVCVDCPEVCPELPDVKSAKSCHVGILPCLSFVSIFVYGLLLFALASSVFGRVAWKKYAQRRVERTRLLHEASHSDDEDEGGPVQTEAMRDRPTKRYWLNDKCDRAFYQLGHAAARFPGLSIGLSLLVVAILSAGWFRFDLEMEPARLWVSPSSAAAQEKAYFDTNFGPFYRAEKIFLVNDTNPSGPGPVLSYDTLKWWMDVEKSIESLESPTYGKFLNDLCFKPANDACVIQSVTGYWYSKGGLDPDYWKEDLHACAKSPVDCRPAFGQPIDPDMVLGGYGDDVADAQALTVTWVVNNAEEGTDALARAIDWENALRDRLLDVQEEATSRGLRLSFNTEISLEQELNKSTNTDAKIIIISYLVMFIYACMALGTPLKHIFRNPAVLLVESKVTLGLVGIVIVLMSIGASIGFFSWVGLKATLIIVEVIPFIVLAVGVDNIFLIVHELERVNVSCPDQMVEERVARALGRMGPSILFSALTETVAFALGTAVGMPAVRNFAAYAAGAVLVNAVLQMTMFVSFLSLNQMRVEDHRCELWPWWQITKARVHLNGGTNGYANGASRGSDMAEESMLQVFIKNTYAPSLLGKKVKLAVVAIFFGMFAAALALLPEIQLGLDQRDAIPDGSYLIPYFNDLYDYLEIGPPVYFVTRGADTSKREQQQEVCSRFTTCQSLSLTNSLELERQRPELSFISSPTASWIDDYFLWLNPIYEECCVEHGSTCFADRDPAWNTTLYGMPEGEEFIEYLKKFLASPTDDRCPLGGEAAYGQAVILEENGESVKASHFRTAHTPLRSQEDFISAYSAARRIASEIGERTGADVFPYSVFYIFFDQYLSIVPLTAGLLSAAVGLIFVVAALLLGSVLTSLVVTLTVIMSVVDIMGAMAVFNVSLNAVSLVNLIICVGISVEFCAHIARAFMFPSRTVMEAGSNAFRGRDARAWTALVNVGGSVFSGITVTKLLGVCVLAFTRSKIFEIYYFRVWLSLVVFAALHALVFLPVALSIAGGKGYVDPESEGTAAQDLTDRRWRAIRVNDNSDSEDEY</sequence>
<dbReference type="InterPro" id="IPR053958">
    <property type="entry name" value="HMGCR/SNAP/NPC1-like_SSD"/>
</dbReference>
<feature type="transmembrane region" description="Helical" evidence="13">
    <location>
        <begin position="1766"/>
        <end position="1789"/>
    </location>
</feature>
<feature type="transmembrane region" description="Helical" evidence="13">
    <location>
        <begin position="315"/>
        <end position="336"/>
    </location>
</feature>
<keyword evidence="9 13" id="KW-0472">Membrane</keyword>
<dbReference type="FunFam" id="1.20.1640.10:FF:000008">
    <property type="entry name" value="NPC intracellular cholesterol transporter 1"/>
    <property type="match status" value="1"/>
</dbReference>
<dbReference type="InterPro" id="IPR032190">
    <property type="entry name" value="NPC1_N"/>
</dbReference>
<evidence type="ECO:0000256" key="8">
    <source>
        <dbReference type="ARBA" id="ARBA00023098"/>
    </source>
</evidence>
<feature type="transmembrane region" description="Helical" evidence="13">
    <location>
        <begin position="1263"/>
        <end position="1282"/>
    </location>
</feature>
<dbReference type="GO" id="GO:0000009">
    <property type="term" value="F:alpha-1,6-mannosyltransferase activity"/>
    <property type="evidence" value="ECO:0007669"/>
    <property type="project" value="InterPro"/>
</dbReference>
<dbReference type="Gene3D" id="1.20.1640.10">
    <property type="entry name" value="Multidrug efflux transporter AcrB transmembrane domain"/>
    <property type="match status" value="2"/>
</dbReference>
<dbReference type="Pfam" id="PF12349">
    <property type="entry name" value="Sterol-sensing"/>
    <property type="match status" value="1"/>
</dbReference>
<feature type="transmembrane region" description="Helical" evidence="13">
    <location>
        <begin position="818"/>
        <end position="843"/>
    </location>
</feature>
<feature type="region of interest" description="Disordered" evidence="12">
    <location>
        <begin position="513"/>
        <end position="538"/>
    </location>
</feature>
<accession>A0A9P5HAI9</accession>
<keyword evidence="10" id="KW-1015">Disulfide bond</keyword>
<dbReference type="InterPro" id="IPR053956">
    <property type="entry name" value="NPC1_MLD"/>
</dbReference>
<evidence type="ECO:0000256" key="6">
    <source>
        <dbReference type="ARBA" id="ARBA00022989"/>
    </source>
</evidence>
<proteinExistence type="inferred from homology"/>
<keyword evidence="16" id="KW-1185">Reference proteome</keyword>